<evidence type="ECO:0000313" key="2">
    <source>
        <dbReference type="Proteomes" id="UP000184394"/>
    </source>
</evidence>
<dbReference type="Proteomes" id="UP000184394">
    <property type="component" value="Unassembled WGS sequence"/>
</dbReference>
<accession>A0A1M7IC84</accession>
<protein>
    <recommendedName>
        <fullName evidence="3">RloB-like protein</fullName>
    </recommendedName>
</protein>
<dbReference type="OrthoDB" id="1769531at2"/>
<reference evidence="1 2" key="1">
    <citation type="submission" date="2016-11" db="EMBL/GenBank/DDBJ databases">
        <authorList>
            <person name="Jaros S."/>
            <person name="Januszkiewicz K."/>
            <person name="Wedrychowicz H."/>
        </authorList>
    </citation>
    <scope>NUCLEOTIDE SEQUENCE [LARGE SCALE GENOMIC DNA]</scope>
    <source>
        <strain evidence="1 2">Y1</strain>
    </source>
</reference>
<dbReference type="AlphaFoldDB" id="A0A1M7IC84"/>
<organism evidence="1 2">
    <name type="scientific">Ruminococcus flavefaciens</name>
    <dbReference type="NCBI Taxonomy" id="1265"/>
    <lineage>
        <taxon>Bacteria</taxon>
        <taxon>Bacillati</taxon>
        <taxon>Bacillota</taxon>
        <taxon>Clostridia</taxon>
        <taxon>Eubacteriales</taxon>
        <taxon>Oscillospiraceae</taxon>
        <taxon>Ruminococcus</taxon>
    </lineage>
</organism>
<gene>
    <name evidence="1" type="ORF">SAMN04487860_10439</name>
</gene>
<proteinExistence type="predicted"/>
<dbReference type="EMBL" id="FRCT01000004">
    <property type="protein sequence ID" value="SHM38374.1"/>
    <property type="molecule type" value="Genomic_DNA"/>
</dbReference>
<evidence type="ECO:0000313" key="1">
    <source>
        <dbReference type="EMBL" id="SHM38374.1"/>
    </source>
</evidence>
<name>A0A1M7IC84_RUMFL</name>
<sequence>MAKPPISYRHRVCVICEGLEDTEYFNRLLQLNVWRTDIYDFYPINAKSASNIFARYQDAYNNDAYEVILVFCDTDKAPYREYSLIKSKINGFHAKTGVTDKVVIFADPCTMQIVLSHFGDADLRNQGKKTNGKIIEELTGVANYDAHAEQVKELCSKIFKRSYPEMRERVKEMDKGDEVSGSTNFIHFLDKFENEDTSWISDIKELC</sequence>
<dbReference type="RefSeq" id="WP_072949594.1">
    <property type="nucleotide sequence ID" value="NZ_FRCT01000004.1"/>
</dbReference>
<evidence type="ECO:0008006" key="3">
    <source>
        <dbReference type="Google" id="ProtNLM"/>
    </source>
</evidence>